<reference evidence="2" key="2">
    <citation type="submission" date="2020-08" db="EMBL/GenBank/DDBJ databases">
        <title>Draft Genome Sequence of Cumin Blight Pathogen Alternaria burnsii.</title>
        <authorList>
            <person name="Feng Z."/>
        </authorList>
    </citation>
    <scope>NUCLEOTIDE SEQUENCE</scope>
    <source>
        <strain evidence="2">CBS107.38</strain>
    </source>
</reference>
<comment type="caution">
    <text evidence="2">The sequence shown here is derived from an EMBL/GenBank/DDBJ whole genome shotgun (WGS) entry which is preliminary data.</text>
</comment>
<dbReference type="OrthoDB" id="5310497at2759"/>
<organism evidence="2 3">
    <name type="scientific">Alternaria burnsii</name>
    <dbReference type="NCBI Taxonomy" id="1187904"/>
    <lineage>
        <taxon>Eukaryota</taxon>
        <taxon>Fungi</taxon>
        <taxon>Dikarya</taxon>
        <taxon>Ascomycota</taxon>
        <taxon>Pezizomycotina</taxon>
        <taxon>Dothideomycetes</taxon>
        <taxon>Pleosporomycetidae</taxon>
        <taxon>Pleosporales</taxon>
        <taxon>Pleosporineae</taxon>
        <taxon>Pleosporaceae</taxon>
        <taxon>Alternaria</taxon>
        <taxon>Alternaria sect. Alternaria</taxon>
    </lineage>
</organism>
<sequence>MHFSPALMLALAAAVSAHGVVTEVKGANGVTMPGLTIQDGTPRDCSSNGCGSQADTAIIRDREIASGKAGPLGRTQGNGIVDAAVMVGAFMGQGAAPPANNGASGSVGVEDNIQQPGQKRQFLGGLLGGGAGGAGGGAGATGIAGLLGGGGDKVNGPPEARVAAAVGQGASSGLPTCADDGTVTMTLRQINQDGAGPFTADVDGTSGGTDEAAMQPATVTQDVPGLGVQGISLATNTEFAMKVQMPAGMTCDATVAGVNNVCVMRVRNGAAAGPFGGSVAFTQGAAARKRAIAYRLKKRMEIGGRN</sequence>
<protein>
    <recommendedName>
        <fullName evidence="4">Cell surface protein</fullName>
    </recommendedName>
</protein>
<reference evidence="2" key="1">
    <citation type="submission" date="2020-01" db="EMBL/GenBank/DDBJ databases">
        <authorList>
            <person name="Feng Z.H.Z."/>
        </authorList>
    </citation>
    <scope>NUCLEOTIDE SEQUENCE</scope>
    <source>
        <strain evidence="2">CBS107.38</strain>
    </source>
</reference>
<evidence type="ECO:0008006" key="4">
    <source>
        <dbReference type="Google" id="ProtNLM"/>
    </source>
</evidence>
<accession>A0A8H7EHZ6</accession>
<dbReference type="PANTHER" id="PTHR34618">
    <property type="entry name" value="SURFACE PROTEIN MAS1, PUTATIVE-RELATED"/>
    <property type="match status" value="1"/>
</dbReference>
<dbReference type="Proteomes" id="UP000596902">
    <property type="component" value="Unassembled WGS sequence"/>
</dbReference>
<dbReference type="PANTHER" id="PTHR34618:SF1">
    <property type="entry name" value="SECRETED PROTEIN"/>
    <property type="match status" value="1"/>
</dbReference>
<evidence type="ECO:0000256" key="1">
    <source>
        <dbReference type="SAM" id="SignalP"/>
    </source>
</evidence>
<keyword evidence="3" id="KW-1185">Reference proteome</keyword>
<dbReference type="GeneID" id="62201363"/>
<evidence type="ECO:0000313" key="2">
    <source>
        <dbReference type="EMBL" id="KAF7679390.1"/>
    </source>
</evidence>
<dbReference type="Pfam" id="PF11327">
    <property type="entry name" value="Egh16-like"/>
    <property type="match status" value="1"/>
</dbReference>
<dbReference type="AlphaFoldDB" id="A0A8H7EHZ6"/>
<proteinExistence type="predicted"/>
<dbReference type="RefSeq" id="XP_038789463.1">
    <property type="nucleotide sequence ID" value="XM_038928185.1"/>
</dbReference>
<dbReference type="InterPro" id="IPR021476">
    <property type="entry name" value="Egh16-like"/>
</dbReference>
<feature type="chain" id="PRO_5034278173" description="Cell surface protein" evidence="1">
    <location>
        <begin position="18"/>
        <end position="306"/>
    </location>
</feature>
<gene>
    <name evidence="2" type="ORF">GT037_003138</name>
</gene>
<dbReference type="EMBL" id="JAAABM010000003">
    <property type="protein sequence ID" value="KAF7679390.1"/>
    <property type="molecule type" value="Genomic_DNA"/>
</dbReference>
<feature type="signal peptide" evidence="1">
    <location>
        <begin position="1"/>
        <end position="17"/>
    </location>
</feature>
<name>A0A8H7EHZ6_9PLEO</name>
<keyword evidence="1" id="KW-0732">Signal</keyword>
<evidence type="ECO:0000313" key="3">
    <source>
        <dbReference type="Proteomes" id="UP000596902"/>
    </source>
</evidence>